<dbReference type="Pfam" id="PF00155">
    <property type="entry name" value="Aminotran_1_2"/>
    <property type="match status" value="1"/>
</dbReference>
<proteinExistence type="predicted"/>
<dbReference type="NCBIfam" id="NF005334">
    <property type="entry name" value="PRK06855.1"/>
    <property type="match status" value="1"/>
</dbReference>
<dbReference type="Gene3D" id="3.90.1150.10">
    <property type="entry name" value="Aspartate Aminotransferase, domain 1"/>
    <property type="match status" value="1"/>
</dbReference>
<sequence>MRFEISRGGSGLTYEIRNIVLIANKLRDLGINIIWENIGDPVQKGEKIPDWMKEVLTEIIKDDASFAYSPTKGVDSTRKFLADRLNSRGKVQITPEDIIFFNGLGDAIARAYSSIQVDARMIMPEPTYSTHFMAEVLHASFPPNTYRLNPYNGWSPDMRELEQKVRSHKAIVGILVINPDNPTGFVYPEETLRQVVRIAKENDLFVVFDETYINIVFNGKKTVPLSDIVDDVPAISMKGISKELPWPGSRCGWMEVYNAGKDPIFDRFINTILHQKMSEVCSTTLPQLAIPRIMTHPKYQDYLDERKKHYEKLSHIAYDILKEVPCLMVNKTNGAFYMTIVFNESGLNGNQKLHIKNKEVREFVETLVKEPIEHDKRFVYYLLASTGICVVPLTSFFTSLLGFRMTLLDKDEAEFEYVIKTIAEKFTEYINSSNKNIQTAINLS</sequence>
<evidence type="ECO:0000259" key="6">
    <source>
        <dbReference type="Pfam" id="PF00155"/>
    </source>
</evidence>
<dbReference type="InterPro" id="IPR015421">
    <property type="entry name" value="PyrdxlP-dep_Trfase_major"/>
</dbReference>
<dbReference type="AlphaFoldDB" id="A0A0W8FSH9"/>
<keyword evidence="5" id="KW-0472">Membrane</keyword>
<dbReference type="EC" id="2.6.1.1" evidence="7"/>
<accession>A0A0W8FSH9</accession>
<dbReference type="InterPro" id="IPR051926">
    <property type="entry name" value="Ala_Aminotransferase"/>
</dbReference>
<keyword evidence="4" id="KW-0663">Pyridoxal phosphate</keyword>
<keyword evidence="2 7" id="KW-0032">Aminotransferase</keyword>
<dbReference type="EMBL" id="LNQE01000881">
    <property type="protein sequence ID" value="KUG23872.1"/>
    <property type="molecule type" value="Genomic_DNA"/>
</dbReference>
<comment type="caution">
    <text evidence="7">The sequence shown here is derived from an EMBL/GenBank/DDBJ whole genome shotgun (WGS) entry which is preliminary data.</text>
</comment>
<dbReference type="InterPro" id="IPR015422">
    <property type="entry name" value="PyrdxlP-dep_Trfase_small"/>
</dbReference>
<keyword evidence="3 7" id="KW-0808">Transferase</keyword>
<dbReference type="CDD" id="cd00609">
    <property type="entry name" value="AAT_like"/>
    <property type="match status" value="1"/>
</dbReference>
<dbReference type="GO" id="GO:0004069">
    <property type="term" value="F:L-aspartate:2-oxoglutarate aminotransferase activity"/>
    <property type="evidence" value="ECO:0007669"/>
    <property type="project" value="UniProtKB-EC"/>
</dbReference>
<dbReference type="InterPro" id="IPR015424">
    <property type="entry name" value="PyrdxlP-dep_Trfase"/>
</dbReference>
<keyword evidence="5" id="KW-1133">Transmembrane helix</keyword>
<dbReference type="PANTHER" id="PTHR43488">
    <property type="entry name" value="GLUTAMATE-PYRUVATE AMINOTRANSFERASE ALAA"/>
    <property type="match status" value="1"/>
</dbReference>
<dbReference type="PANTHER" id="PTHR43488:SF2">
    <property type="entry name" value="GLUTAMATE-PYRUVATE AMINOTRANSFERASE ALAA"/>
    <property type="match status" value="1"/>
</dbReference>
<evidence type="ECO:0000256" key="2">
    <source>
        <dbReference type="ARBA" id="ARBA00022576"/>
    </source>
</evidence>
<organism evidence="7">
    <name type="scientific">hydrocarbon metagenome</name>
    <dbReference type="NCBI Taxonomy" id="938273"/>
    <lineage>
        <taxon>unclassified sequences</taxon>
        <taxon>metagenomes</taxon>
        <taxon>ecological metagenomes</taxon>
    </lineage>
</organism>
<evidence type="ECO:0000256" key="1">
    <source>
        <dbReference type="ARBA" id="ARBA00001933"/>
    </source>
</evidence>
<keyword evidence="5" id="KW-0812">Transmembrane</keyword>
<reference evidence="7" key="1">
    <citation type="journal article" date="2015" name="Proc. Natl. Acad. Sci. U.S.A.">
        <title>Networks of energetic and metabolic interactions define dynamics in microbial communities.</title>
        <authorList>
            <person name="Embree M."/>
            <person name="Liu J.K."/>
            <person name="Al-Bassam M.M."/>
            <person name="Zengler K."/>
        </authorList>
    </citation>
    <scope>NUCLEOTIDE SEQUENCE</scope>
</reference>
<evidence type="ECO:0000256" key="3">
    <source>
        <dbReference type="ARBA" id="ARBA00022679"/>
    </source>
</evidence>
<comment type="cofactor">
    <cofactor evidence="1">
        <name>pyridoxal 5'-phosphate</name>
        <dbReference type="ChEBI" id="CHEBI:597326"/>
    </cofactor>
</comment>
<gene>
    <name evidence="7" type="ORF">ASZ90_006316</name>
</gene>
<evidence type="ECO:0000256" key="4">
    <source>
        <dbReference type="ARBA" id="ARBA00022898"/>
    </source>
</evidence>
<dbReference type="GO" id="GO:0030170">
    <property type="term" value="F:pyridoxal phosphate binding"/>
    <property type="evidence" value="ECO:0007669"/>
    <property type="project" value="InterPro"/>
</dbReference>
<dbReference type="Gene3D" id="3.40.640.10">
    <property type="entry name" value="Type I PLP-dependent aspartate aminotransferase-like (Major domain)"/>
    <property type="match status" value="1"/>
</dbReference>
<dbReference type="InterPro" id="IPR004839">
    <property type="entry name" value="Aminotransferase_I/II_large"/>
</dbReference>
<name>A0A0W8FSH9_9ZZZZ</name>
<feature type="domain" description="Aminotransferase class I/classII large" evidence="6">
    <location>
        <begin position="39"/>
        <end position="422"/>
    </location>
</feature>
<evidence type="ECO:0000313" key="7">
    <source>
        <dbReference type="EMBL" id="KUG23872.1"/>
    </source>
</evidence>
<dbReference type="SUPFAM" id="SSF53383">
    <property type="entry name" value="PLP-dependent transferases"/>
    <property type="match status" value="1"/>
</dbReference>
<evidence type="ECO:0000256" key="5">
    <source>
        <dbReference type="SAM" id="Phobius"/>
    </source>
</evidence>
<protein>
    <submittedName>
        <fullName evidence="7">Aspartate aminotransferase</fullName>
        <ecNumber evidence="7">2.6.1.1</ecNumber>
    </submittedName>
</protein>
<feature type="transmembrane region" description="Helical" evidence="5">
    <location>
        <begin position="378"/>
        <end position="403"/>
    </location>
</feature>